<accession>A0A6C0LSZ9</accession>
<dbReference type="AlphaFoldDB" id="A0A6C0LSZ9"/>
<organism evidence="1">
    <name type="scientific">viral metagenome</name>
    <dbReference type="NCBI Taxonomy" id="1070528"/>
    <lineage>
        <taxon>unclassified sequences</taxon>
        <taxon>metagenomes</taxon>
        <taxon>organismal metagenomes</taxon>
    </lineage>
</organism>
<protein>
    <submittedName>
        <fullName evidence="1">Uncharacterized protein</fullName>
    </submittedName>
</protein>
<reference evidence="1" key="1">
    <citation type="journal article" date="2020" name="Nature">
        <title>Giant virus diversity and host interactions through global metagenomics.</title>
        <authorList>
            <person name="Schulz F."/>
            <person name="Roux S."/>
            <person name="Paez-Espino D."/>
            <person name="Jungbluth S."/>
            <person name="Walsh D.A."/>
            <person name="Denef V.J."/>
            <person name="McMahon K.D."/>
            <person name="Konstantinidis K.T."/>
            <person name="Eloe-Fadrosh E.A."/>
            <person name="Kyrpides N.C."/>
            <person name="Woyke T."/>
        </authorList>
    </citation>
    <scope>NUCLEOTIDE SEQUENCE</scope>
    <source>
        <strain evidence="1">GVMAG-S-1016704-121</strain>
    </source>
</reference>
<evidence type="ECO:0000313" key="1">
    <source>
        <dbReference type="EMBL" id="QHU33510.1"/>
    </source>
</evidence>
<name>A0A6C0LSZ9_9ZZZZ</name>
<sequence length="53" mass="5792">MPKIAPIVTAYVLMDDETRGGISSIDEQVSDEDKKEVVIKNVFDGLRLAGIVD</sequence>
<proteinExistence type="predicted"/>
<dbReference type="EMBL" id="MN740558">
    <property type="protein sequence ID" value="QHU33510.1"/>
    <property type="molecule type" value="Genomic_DNA"/>
</dbReference>